<evidence type="ECO:0000313" key="4">
    <source>
        <dbReference type="Proteomes" id="UP001219037"/>
    </source>
</evidence>
<name>A0ABY8H9E6_9MICC</name>
<reference evidence="3 4" key="1">
    <citation type="submission" date="2023-04" db="EMBL/GenBank/DDBJ databases">
        <title>Funneling lignin-derived compounds into biodiesel using alkali-halophilic Citricoccus sp. P2.</title>
        <authorList>
            <person name="Luo C.-B."/>
        </authorList>
    </citation>
    <scope>NUCLEOTIDE SEQUENCE [LARGE SCALE GENOMIC DNA]</scope>
    <source>
        <strain evidence="3 4">P2</strain>
    </source>
</reference>
<dbReference type="InterPro" id="IPR011335">
    <property type="entry name" value="Restrct_endonuc-II-like"/>
</dbReference>
<dbReference type="CDD" id="cd20736">
    <property type="entry name" value="PoNe_Nuclease"/>
    <property type="match status" value="1"/>
</dbReference>
<dbReference type="PANTHER" id="PTHR34039">
    <property type="entry name" value="UPF0102 PROTEIN YRAN"/>
    <property type="match status" value="1"/>
</dbReference>
<protein>
    <recommendedName>
        <fullName evidence="2">UPF0102 protein P8192_06725</fullName>
    </recommendedName>
</protein>
<comment type="similarity">
    <text evidence="1 2">Belongs to the UPF0102 family.</text>
</comment>
<evidence type="ECO:0000313" key="3">
    <source>
        <dbReference type="EMBL" id="WFP17783.1"/>
    </source>
</evidence>
<gene>
    <name evidence="3" type="ORF">P8192_06725</name>
</gene>
<dbReference type="InterPro" id="IPR011856">
    <property type="entry name" value="tRNA_endonuc-like_dom_sf"/>
</dbReference>
<keyword evidence="4" id="KW-1185">Reference proteome</keyword>
<dbReference type="EMBL" id="CP121252">
    <property type="protein sequence ID" value="WFP17783.1"/>
    <property type="molecule type" value="Genomic_DNA"/>
</dbReference>
<dbReference type="PANTHER" id="PTHR34039:SF1">
    <property type="entry name" value="UPF0102 PROTEIN YRAN"/>
    <property type="match status" value="1"/>
</dbReference>
<dbReference type="InterPro" id="IPR003509">
    <property type="entry name" value="UPF0102_YraN-like"/>
</dbReference>
<dbReference type="Gene3D" id="3.40.1350.10">
    <property type="match status" value="1"/>
</dbReference>
<dbReference type="NCBIfam" id="NF009154">
    <property type="entry name" value="PRK12497.3-3"/>
    <property type="match status" value="1"/>
</dbReference>
<dbReference type="SUPFAM" id="SSF52980">
    <property type="entry name" value="Restriction endonuclease-like"/>
    <property type="match status" value="1"/>
</dbReference>
<sequence length="136" mass="15224">MKTTTAFTSTGSTSGIARQRLGRDGEEWAVGVLRSRGYLVLARNWRGHDGELDLICVESGAVVAVEVKTRRSHDYGHPAESVTPEKLRRIERLLLCWVHTQRPAWLRARRRVDVIALTLDTPSGSVIEIRRDVGHG</sequence>
<accession>A0ABY8H9E6</accession>
<evidence type="ECO:0000256" key="2">
    <source>
        <dbReference type="HAMAP-Rule" id="MF_00048"/>
    </source>
</evidence>
<organism evidence="3 4">
    <name type="scientific">Citricoccus muralis</name>
    <dbReference type="NCBI Taxonomy" id="169134"/>
    <lineage>
        <taxon>Bacteria</taxon>
        <taxon>Bacillati</taxon>
        <taxon>Actinomycetota</taxon>
        <taxon>Actinomycetes</taxon>
        <taxon>Micrococcales</taxon>
        <taxon>Micrococcaceae</taxon>
        <taxon>Citricoccus</taxon>
    </lineage>
</organism>
<evidence type="ECO:0000256" key="1">
    <source>
        <dbReference type="ARBA" id="ARBA00006738"/>
    </source>
</evidence>
<dbReference type="HAMAP" id="MF_00048">
    <property type="entry name" value="UPF0102"/>
    <property type="match status" value="1"/>
</dbReference>
<dbReference type="RefSeq" id="WP_270105508.1">
    <property type="nucleotide sequence ID" value="NZ_CP121252.1"/>
</dbReference>
<dbReference type="Pfam" id="PF02021">
    <property type="entry name" value="UPF0102"/>
    <property type="match status" value="1"/>
</dbReference>
<dbReference type="Proteomes" id="UP001219037">
    <property type="component" value="Chromosome"/>
</dbReference>
<proteinExistence type="inferred from homology"/>